<dbReference type="RefSeq" id="WP_377315642.1">
    <property type="nucleotide sequence ID" value="NZ_JBHUIY010000012.1"/>
</dbReference>
<organism evidence="1 2">
    <name type="scientific">Phaeospirillum tilakii</name>
    <dbReference type="NCBI Taxonomy" id="741673"/>
    <lineage>
        <taxon>Bacteria</taxon>
        <taxon>Pseudomonadati</taxon>
        <taxon>Pseudomonadota</taxon>
        <taxon>Alphaproteobacteria</taxon>
        <taxon>Rhodospirillales</taxon>
        <taxon>Rhodospirillaceae</taxon>
        <taxon>Phaeospirillum</taxon>
    </lineage>
</organism>
<dbReference type="EMBL" id="JBHUIY010000012">
    <property type="protein sequence ID" value="MFD2233754.1"/>
    <property type="molecule type" value="Genomic_DNA"/>
</dbReference>
<proteinExistence type="predicted"/>
<sequence>MTFDIAQFRAEFTRRIAQVAASLGELDLAAAELRRRVTGFAQASF</sequence>
<evidence type="ECO:0000313" key="2">
    <source>
        <dbReference type="Proteomes" id="UP001597296"/>
    </source>
</evidence>
<name>A0ABW5C8W6_9PROT</name>
<accession>A0ABW5C8W6</accession>
<gene>
    <name evidence="1" type="ORF">ACFSNB_08050</name>
</gene>
<keyword evidence="2" id="KW-1185">Reference proteome</keyword>
<evidence type="ECO:0000313" key="1">
    <source>
        <dbReference type="EMBL" id="MFD2233754.1"/>
    </source>
</evidence>
<reference evidence="2" key="1">
    <citation type="journal article" date="2019" name="Int. J. Syst. Evol. Microbiol.">
        <title>The Global Catalogue of Microorganisms (GCM) 10K type strain sequencing project: providing services to taxonomists for standard genome sequencing and annotation.</title>
        <authorList>
            <consortium name="The Broad Institute Genomics Platform"/>
            <consortium name="The Broad Institute Genome Sequencing Center for Infectious Disease"/>
            <person name="Wu L."/>
            <person name="Ma J."/>
        </authorList>
    </citation>
    <scope>NUCLEOTIDE SEQUENCE [LARGE SCALE GENOMIC DNA]</scope>
    <source>
        <strain evidence="2">KCTC 15012</strain>
    </source>
</reference>
<comment type="caution">
    <text evidence="1">The sequence shown here is derived from an EMBL/GenBank/DDBJ whole genome shotgun (WGS) entry which is preliminary data.</text>
</comment>
<dbReference type="Proteomes" id="UP001597296">
    <property type="component" value="Unassembled WGS sequence"/>
</dbReference>
<protein>
    <submittedName>
        <fullName evidence="1">Uncharacterized protein</fullName>
    </submittedName>
</protein>